<dbReference type="RefSeq" id="WP_136968126.1">
    <property type="nucleotide sequence ID" value="NZ_JARZHI010000020.1"/>
</dbReference>
<evidence type="ECO:0000313" key="1">
    <source>
        <dbReference type="EMBL" id="MDI1432422.1"/>
    </source>
</evidence>
<keyword evidence="2" id="KW-1185">Reference proteome</keyword>
<reference evidence="1 2" key="1">
    <citation type="submission" date="2023-04" db="EMBL/GenBank/DDBJ databases">
        <title>The genome sequence of Polyangium sorediatum DSM14670.</title>
        <authorList>
            <person name="Zhang X."/>
        </authorList>
    </citation>
    <scope>NUCLEOTIDE SEQUENCE [LARGE SCALE GENOMIC DNA]</scope>
    <source>
        <strain evidence="1 2">DSM 14670</strain>
    </source>
</reference>
<name>A0ABT6NWB5_9BACT</name>
<dbReference type="Pfam" id="PF05762">
    <property type="entry name" value="VWA_CoxE"/>
    <property type="match status" value="1"/>
</dbReference>
<dbReference type="InterPro" id="IPR036465">
    <property type="entry name" value="vWFA_dom_sf"/>
</dbReference>
<gene>
    <name evidence="1" type="ORF">QHF89_23190</name>
</gene>
<dbReference type="PANTHER" id="PTHR39338">
    <property type="entry name" value="BLL5662 PROTEIN-RELATED"/>
    <property type="match status" value="1"/>
</dbReference>
<sequence length="466" mass="51644">MLRVLDELLWVLRREGLPVSTAQAIDAARVAALVGFSDRQTLRDGLGAVLATKKDELTLFRACFDRFFSEERAHLGDLWSRLRVRGFSEAELAALRELLTAAAQRASGDAAGMLAFTGEALELDQLLASSGIARALAPMTSALQTGFFTQEVNKRLGIPALGSALTRMRDALREALGEERGAALAAALREELDAMKRRVRAHVELSLARKLGEADEQAARAVDRPFSSLSPEEMAEVRRALRRLAERLRGAERVRKKRSRRGRIDPHRTLRRSLRTGGIPFRPARRVRRRDKPRLVLLCDVSDSVRLASRFMLELVAASQELFMETRSFVFVSDVGETTDLFRRKSPEAALAAIESGRVVDRTRNSNYGRALVAFEERLGRGVDRRTTVVILGDGRTNFLPEEVSVVERLVRRAGSVLWICPEPPATWGTGDSAMPRYAAAASRVLVARTAGELEGAARELLARRK</sequence>
<dbReference type="InterPro" id="IPR008912">
    <property type="entry name" value="Uncharacterised_CoxE"/>
</dbReference>
<dbReference type="Proteomes" id="UP001160301">
    <property type="component" value="Unassembled WGS sequence"/>
</dbReference>
<dbReference type="InterPro" id="IPR011195">
    <property type="entry name" value="UCP010256"/>
</dbReference>
<evidence type="ECO:0000313" key="2">
    <source>
        <dbReference type="Proteomes" id="UP001160301"/>
    </source>
</evidence>
<organism evidence="1 2">
    <name type="scientific">Polyangium sorediatum</name>
    <dbReference type="NCBI Taxonomy" id="889274"/>
    <lineage>
        <taxon>Bacteria</taxon>
        <taxon>Pseudomonadati</taxon>
        <taxon>Myxococcota</taxon>
        <taxon>Polyangia</taxon>
        <taxon>Polyangiales</taxon>
        <taxon>Polyangiaceae</taxon>
        <taxon>Polyangium</taxon>
    </lineage>
</organism>
<dbReference type="EMBL" id="JARZHI010000020">
    <property type="protein sequence ID" value="MDI1432422.1"/>
    <property type="molecule type" value="Genomic_DNA"/>
</dbReference>
<dbReference type="PIRSF" id="PIRSF010256">
    <property type="entry name" value="CoxE_vWa"/>
    <property type="match status" value="1"/>
</dbReference>
<dbReference type="SUPFAM" id="SSF53300">
    <property type="entry name" value="vWA-like"/>
    <property type="match status" value="1"/>
</dbReference>
<accession>A0ABT6NWB5</accession>
<dbReference type="PANTHER" id="PTHR39338:SF5">
    <property type="entry name" value="BLR6139 PROTEIN"/>
    <property type="match status" value="1"/>
</dbReference>
<comment type="caution">
    <text evidence="1">The sequence shown here is derived from an EMBL/GenBank/DDBJ whole genome shotgun (WGS) entry which is preliminary data.</text>
</comment>
<proteinExistence type="predicted"/>
<protein>
    <submittedName>
        <fullName evidence="1">VWA domain-containing protein</fullName>
    </submittedName>
</protein>